<organism evidence="1 2">
    <name type="scientific">Anaeroplasma bactoclasticum</name>
    <dbReference type="NCBI Taxonomy" id="2088"/>
    <lineage>
        <taxon>Bacteria</taxon>
        <taxon>Bacillati</taxon>
        <taxon>Mycoplasmatota</taxon>
        <taxon>Mollicutes</taxon>
        <taxon>Anaeroplasmatales</taxon>
        <taxon>Anaeroplasmataceae</taxon>
        <taxon>Anaeroplasma</taxon>
    </lineage>
</organism>
<accession>A0A397RNX7</accession>
<dbReference type="Proteomes" id="UP000266506">
    <property type="component" value="Unassembled WGS sequence"/>
</dbReference>
<protein>
    <submittedName>
        <fullName evidence="1">Uncharacterized protein</fullName>
    </submittedName>
</protein>
<dbReference type="InParanoid" id="A0A397RNX7"/>
<name>A0A397RNX7_9MOLU</name>
<sequence>MKEYLKPVIEEELVELCEIIAASNVGATKDGESGDLEDIMGGILSWESL</sequence>
<evidence type="ECO:0000313" key="2">
    <source>
        <dbReference type="Proteomes" id="UP000266506"/>
    </source>
</evidence>
<proteinExistence type="predicted"/>
<comment type="caution">
    <text evidence="1">The sequence shown here is derived from an EMBL/GenBank/DDBJ whole genome shotgun (WGS) entry which is preliminary data.</text>
</comment>
<reference evidence="1 2" key="1">
    <citation type="submission" date="2018-08" db="EMBL/GenBank/DDBJ databases">
        <title>Genomic Encyclopedia of Archaeal and Bacterial Type Strains, Phase II (KMG-II): from individual species to whole genera.</title>
        <authorList>
            <person name="Goeker M."/>
        </authorList>
    </citation>
    <scope>NUCLEOTIDE SEQUENCE [LARGE SCALE GENOMIC DNA]</scope>
    <source>
        <strain evidence="1 2">ATCC 27112</strain>
    </source>
</reference>
<gene>
    <name evidence="1" type="ORF">EI71_01132</name>
</gene>
<dbReference type="EMBL" id="QXEV01000010">
    <property type="protein sequence ID" value="RIA75833.1"/>
    <property type="molecule type" value="Genomic_DNA"/>
</dbReference>
<dbReference type="AlphaFoldDB" id="A0A397RNX7"/>
<keyword evidence="2" id="KW-1185">Reference proteome</keyword>
<evidence type="ECO:0000313" key="1">
    <source>
        <dbReference type="EMBL" id="RIA75833.1"/>
    </source>
</evidence>